<feature type="transmembrane region" description="Helical" evidence="9">
    <location>
        <begin position="101"/>
        <end position="119"/>
    </location>
</feature>
<feature type="transmembrane region" description="Helical" evidence="9">
    <location>
        <begin position="38"/>
        <end position="55"/>
    </location>
</feature>
<evidence type="ECO:0000256" key="5">
    <source>
        <dbReference type="ARBA" id="ARBA00023136"/>
    </source>
</evidence>
<dbReference type="AlphaFoldDB" id="A0AA89BRV6"/>
<evidence type="ECO:0000256" key="9">
    <source>
        <dbReference type="SAM" id="Phobius"/>
    </source>
</evidence>
<evidence type="ECO:0000256" key="1">
    <source>
        <dbReference type="ARBA" id="ARBA00004141"/>
    </source>
</evidence>
<dbReference type="GO" id="GO:0016020">
    <property type="term" value="C:membrane"/>
    <property type="evidence" value="ECO:0007669"/>
    <property type="project" value="UniProtKB-SubCell"/>
</dbReference>
<evidence type="ECO:0000256" key="4">
    <source>
        <dbReference type="ARBA" id="ARBA00022989"/>
    </source>
</evidence>
<keyword evidence="5 9" id="KW-0472">Membrane</keyword>
<feature type="transmembrane region" description="Helical" evidence="9">
    <location>
        <begin position="12"/>
        <end position="31"/>
    </location>
</feature>
<feature type="transmembrane region" description="Helical" evidence="9">
    <location>
        <begin position="150"/>
        <end position="167"/>
    </location>
</feature>
<comment type="caution">
    <text evidence="10">The sequence shown here is derived from an EMBL/GenBank/DDBJ whole genome shotgun (WGS) entry which is preliminary data.</text>
</comment>
<accession>A0AA89BRV6</accession>
<protein>
    <recommendedName>
        <fullName evidence="6">lysoplasmalogenase</fullName>
        <ecNumber evidence="6">3.3.2.2</ecNumber>
    </recommendedName>
</protein>
<gene>
    <name evidence="10" type="ORF">FSP39_012610</name>
</gene>
<feature type="transmembrane region" description="Helical" evidence="9">
    <location>
        <begin position="75"/>
        <end position="92"/>
    </location>
</feature>
<evidence type="ECO:0000313" key="11">
    <source>
        <dbReference type="Proteomes" id="UP001186944"/>
    </source>
</evidence>
<reference evidence="10" key="1">
    <citation type="submission" date="2019-08" db="EMBL/GenBank/DDBJ databases">
        <title>The improved chromosome-level genome for the pearl oyster Pinctada fucata martensii using PacBio sequencing and Hi-C.</title>
        <authorList>
            <person name="Zheng Z."/>
        </authorList>
    </citation>
    <scope>NUCLEOTIDE SEQUENCE</scope>
    <source>
        <strain evidence="10">ZZ-2019</strain>
        <tissue evidence="10">Adductor muscle</tissue>
    </source>
</reference>
<feature type="transmembrane region" description="Helical" evidence="9">
    <location>
        <begin position="125"/>
        <end position="143"/>
    </location>
</feature>
<comment type="subcellular location">
    <subcellularLocation>
        <location evidence="1">Membrane</location>
        <topology evidence="1">Multi-pass membrane protein</topology>
    </subcellularLocation>
</comment>
<dbReference type="Pfam" id="PF07947">
    <property type="entry name" value="YhhN"/>
    <property type="match status" value="1"/>
</dbReference>
<dbReference type="InterPro" id="IPR012506">
    <property type="entry name" value="TMEM86B-like"/>
</dbReference>
<dbReference type="Proteomes" id="UP001186944">
    <property type="component" value="Unassembled WGS sequence"/>
</dbReference>
<evidence type="ECO:0000256" key="2">
    <source>
        <dbReference type="ARBA" id="ARBA00007375"/>
    </source>
</evidence>
<evidence type="ECO:0000256" key="6">
    <source>
        <dbReference type="ARBA" id="ARBA00035673"/>
    </source>
</evidence>
<dbReference type="PANTHER" id="PTHR31885:SF6">
    <property type="entry name" value="GH04784P"/>
    <property type="match status" value="1"/>
</dbReference>
<comment type="catalytic activity">
    <reaction evidence="8">
        <text>a 1-O-(1Z-alkenyl)-sn-glycero-3-phosphocholine + H2O = a 2,3-saturated aldehyde + sn-glycerol 3-phosphocholine</text>
        <dbReference type="Rhea" id="RHEA:22544"/>
        <dbReference type="ChEBI" id="CHEBI:15377"/>
        <dbReference type="ChEBI" id="CHEBI:16870"/>
        <dbReference type="ChEBI" id="CHEBI:73359"/>
        <dbReference type="ChEBI" id="CHEBI:77287"/>
        <dbReference type="EC" id="3.3.2.2"/>
    </reaction>
</comment>
<dbReference type="PANTHER" id="PTHR31885">
    <property type="entry name" value="GH04784P"/>
    <property type="match status" value="1"/>
</dbReference>
<comment type="similarity">
    <text evidence="2">Belongs to the TMEM86 family.</text>
</comment>
<evidence type="ECO:0000256" key="8">
    <source>
        <dbReference type="ARBA" id="ARBA00049560"/>
    </source>
</evidence>
<dbReference type="EC" id="3.3.2.2" evidence="6"/>
<keyword evidence="3 9" id="KW-0812">Transmembrane</keyword>
<evidence type="ECO:0000256" key="7">
    <source>
        <dbReference type="ARBA" id="ARBA00049458"/>
    </source>
</evidence>
<sequence length="248" mass="28190">MGALTSQLTNRALYPFYASVTFYFIVFQPCVKIPSLSIFAAIFKALPVWTLVLYVRLTSGDRSSRYLPKTVYHQNVMFALFFSSLGDIFLIFDTDLFEDGLLCFAVAQLFYFSVMRGAWSESSVRYVFLFACLVTFSYILNTIDDAIMDTFILLYLVLLYAMGWRATSKLLMGDTSSEGMAFFFGSMLFIVAETMLALNKLSRPSPIAEFVGCFLYYAAHLCYVITTGPVKIPFRTENVIRIILKQNI</sequence>
<feature type="transmembrane region" description="Helical" evidence="9">
    <location>
        <begin position="179"/>
        <end position="198"/>
    </location>
</feature>
<dbReference type="GO" id="GO:0047408">
    <property type="term" value="F:alkenylglycerophosphocholine hydrolase activity"/>
    <property type="evidence" value="ECO:0007669"/>
    <property type="project" value="UniProtKB-EC"/>
</dbReference>
<organism evidence="10 11">
    <name type="scientific">Pinctada imbricata</name>
    <name type="common">Atlantic pearl-oyster</name>
    <name type="synonym">Pinctada martensii</name>
    <dbReference type="NCBI Taxonomy" id="66713"/>
    <lineage>
        <taxon>Eukaryota</taxon>
        <taxon>Metazoa</taxon>
        <taxon>Spiralia</taxon>
        <taxon>Lophotrochozoa</taxon>
        <taxon>Mollusca</taxon>
        <taxon>Bivalvia</taxon>
        <taxon>Autobranchia</taxon>
        <taxon>Pteriomorphia</taxon>
        <taxon>Pterioida</taxon>
        <taxon>Pterioidea</taxon>
        <taxon>Pteriidae</taxon>
        <taxon>Pinctada</taxon>
    </lineage>
</organism>
<comment type="catalytic activity">
    <reaction evidence="7">
        <text>a 1-O-(1Z-alkenyl)-sn-glycero-3-phosphoethanolamine + H2O = a 2,3-saturated aldehyde + sn-glycero-3-phosphoethanolamine</text>
        <dbReference type="Rhea" id="RHEA:16905"/>
        <dbReference type="ChEBI" id="CHEBI:15377"/>
        <dbReference type="ChEBI" id="CHEBI:73359"/>
        <dbReference type="ChEBI" id="CHEBI:77288"/>
        <dbReference type="ChEBI" id="CHEBI:143890"/>
        <dbReference type="EC" id="3.3.2.2"/>
    </reaction>
</comment>
<proteinExistence type="inferred from homology"/>
<dbReference type="EMBL" id="VSWD01000009">
    <property type="protein sequence ID" value="KAK3093204.1"/>
    <property type="molecule type" value="Genomic_DNA"/>
</dbReference>
<keyword evidence="4 9" id="KW-1133">Transmembrane helix</keyword>
<evidence type="ECO:0000256" key="3">
    <source>
        <dbReference type="ARBA" id="ARBA00022692"/>
    </source>
</evidence>
<evidence type="ECO:0000313" key="10">
    <source>
        <dbReference type="EMBL" id="KAK3093204.1"/>
    </source>
</evidence>
<name>A0AA89BRV6_PINIB</name>
<keyword evidence="11" id="KW-1185">Reference proteome</keyword>